<feature type="compositionally biased region" description="Polar residues" evidence="1">
    <location>
        <begin position="332"/>
        <end position="345"/>
    </location>
</feature>
<evidence type="ECO:0000313" key="3">
    <source>
        <dbReference type="EMBL" id="GAM39974.1"/>
    </source>
</evidence>
<protein>
    <submittedName>
        <fullName evidence="3">Uncharacterized protein</fullName>
    </submittedName>
</protein>
<organism evidence="3 4">
    <name type="scientific">Talaromyces pinophilus</name>
    <name type="common">Penicillium pinophilum</name>
    <dbReference type="NCBI Taxonomy" id="128442"/>
    <lineage>
        <taxon>Eukaryota</taxon>
        <taxon>Fungi</taxon>
        <taxon>Dikarya</taxon>
        <taxon>Ascomycota</taxon>
        <taxon>Pezizomycotina</taxon>
        <taxon>Eurotiomycetes</taxon>
        <taxon>Eurotiomycetidae</taxon>
        <taxon>Eurotiales</taxon>
        <taxon>Trichocomaceae</taxon>
        <taxon>Talaromyces</taxon>
        <taxon>Talaromyces sect. Talaromyces</taxon>
    </lineage>
</organism>
<keyword evidence="2" id="KW-0812">Transmembrane</keyword>
<evidence type="ECO:0000256" key="2">
    <source>
        <dbReference type="SAM" id="Phobius"/>
    </source>
</evidence>
<dbReference type="EMBL" id="DF933830">
    <property type="protein sequence ID" value="GAM39974.1"/>
    <property type="molecule type" value="Genomic_DNA"/>
</dbReference>
<gene>
    <name evidence="3" type="ORF">TCE0_034r11956</name>
</gene>
<keyword evidence="2" id="KW-0472">Membrane</keyword>
<evidence type="ECO:0000256" key="1">
    <source>
        <dbReference type="SAM" id="MobiDB-lite"/>
    </source>
</evidence>
<feature type="region of interest" description="Disordered" evidence="1">
    <location>
        <begin position="332"/>
        <end position="360"/>
    </location>
</feature>
<keyword evidence="2" id="KW-1133">Transmembrane helix</keyword>
<dbReference type="Proteomes" id="UP000053095">
    <property type="component" value="Unassembled WGS sequence"/>
</dbReference>
<name>A0A6V8HMH4_TALPI</name>
<dbReference type="AlphaFoldDB" id="A0A6V8HMH4"/>
<comment type="caution">
    <text evidence="3">The sequence shown here is derived from an EMBL/GenBank/DDBJ whole genome shotgun (WGS) entry which is preliminary data.</text>
</comment>
<sequence length="574" mass="65926">MAPLPLPESRFRPPAPPPSVKSAASAAVIQLGRLRVLVYILLGTSAAFGFGFLIWKLGSLFRQFTLGRILRERKPVETRYIKTWYGWIPQDRYDTRKQKWKSLYSNFKDWFSWDDSDDYNKIWWDSDHGGDQIRCKRKSGSLRGRLKRTSLRSRKLQRLVDNPVTTERETPQAYTAVTSYQISHRLSSAYLTYPLCLKPMNQVVTVDHHPGLLIPTVHSVLRRGFRGHISLESQVSMSEAVTRSMVRKTRQLNCFRKWATRLEMGSLQSILPRQSGTLGRPGSPLVTMDSSSDSSQETDFCGISLPQTSPLSEIVVDADDLPRNLQLVRSSPSNLTGNLHSNSEQIPLKPDEPFPKARVGKQSKASDVEWRFVDTLDRHLEWLANECRPGQRGFKFPVLPKNWFNNGKWLVYTNPCGASVEYMRRHAQCDVRADDYEQIGRCKMSTAVSRRRMRAESIESWRAAINRARRDHDMVGVRSIEIFMSSTEDTPDTVIEPANWILRRPPQGFEMSSRQKVAYWYGGIGEWAKLEEWQAIDGANDIPADVWKKRMDVFASPEETRREFLRNHAEIACS</sequence>
<keyword evidence="4" id="KW-1185">Reference proteome</keyword>
<feature type="transmembrane region" description="Helical" evidence="2">
    <location>
        <begin position="36"/>
        <end position="55"/>
    </location>
</feature>
<accession>A0A6V8HMH4</accession>
<evidence type="ECO:0000313" key="4">
    <source>
        <dbReference type="Proteomes" id="UP000053095"/>
    </source>
</evidence>
<proteinExistence type="predicted"/>
<reference evidence="4" key="1">
    <citation type="journal article" date="2015" name="Genome Announc.">
        <title>Draft genome sequence of Talaromyces cellulolyticus strain Y-94, a source of lignocellulosic biomass-degrading enzymes.</title>
        <authorList>
            <person name="Fujii T."/>
            <person name="Koike H."/>
            <person name="Sawayama S."/>
            <person name="Yano S."/>
            <person name="Inoue H."/>
        </authorList>
    </citation>
    <scope>NUCLEOTIDE SEQUENCE [LARGE SCALE GENOMIC DNA]</scope>
    <source>
        <strain evidence="4">Y-94</strain>
    </source>
</reference>
<feature type="region of interest" description="Disordered" evidence="1">
    <location>
        <begin position="272"/>
        <end position="291"/>
    </location>
</feature>